<protein>
    <submittedName>
        <fullName evidence="1">Uncharacterized protein</fullName>
    </submittedName>
</protein>
<organism evidence="1 2">
    <name type="scientific">Deinococcus caeni</name>
    <dbReference type="NCBI Taxonomy" id="569127"/>
    <lineage>
        <taxon>Bacteria</taxon>
        <taxon>Thermotogati</taxon>
        <taxon>Deinococcota</taxon>
        <taxon>Deinococci</taxon>
        <taxon>Deinococcales</taxon>
        <taxon>Deinococcaceae</taxon>
        <taxon>Deinococcus</taxon>
    </lineage>
</organism>
<accession>A0ABP9UJB4</accession>
<evidence type="ECO:0000313" key="2">
    <source>
        <dbReference type="Proteomes" id="UP001423409"/>
    </source>
</evidence>
<gene>
    <name evidence="1" type="ORF">Dcae01_03311</name>
</gene>
<proteinExistence type="predicted"/>
<dbReference type="EMBL" id="BAABQU010000078">
    <property type="protein sequence ID" value="GAA5441770.1"/>
    <property type="molecule type" value="Genomic_DNA"/>
</dbReference>
<comment type="caution">
    <text evidence="1">The sequence shown here is derived from an EMBL/GenBank/DDBJ whole genome shotgun (WGS) entry which is preliminary data.</text>
</comment>
<evidence type="ECO:0000313" key="1">
    <source>
        <dbReference type="EMBL" id="GAA5441770.1"/>
    </source>
</evidence>
<name>A0ABP9UJB4_9DEIO</name>
<sequence>MASRVQSLYNPFSVDDLDAGPLALDLVRRAYLQGLKQSVKPDMQTEAERTQREAAYTLQLITMFDNQTDPDWVSQSERAHVEGSIRNAFRAGCDEGRLPIGAVI</sequence>
<keyword evidence="2" id="KW-1185">Reference proteome</keyword>
<reference evidence="1 2" key="1">
    <citation type="submission" date="2024-02" db="EMBL/GenBank/DDBJ databases">
        <title>Deinococcus caeni NBRC 101312.</title>
        <authorList>
            <person name="Ichikawa N."/>
            <person name="Katano-Makiyama Y."/>
            <person name="Hidaka K."/>
        </authorList>
    </citation>
    <scope>NUCLEOTIDE SEQUENCE [LARGE SCALE GENOMIC DNA]</scope>
    <source>
        <strain evidence="1 2">NBRC 101312</strain>
    </source>
</reference>
<dbReference type="Proteomes" id="UP001423409">
    <property type="component" value="Unassembled WGS sequence"/>
</dbReference>